<dbReference type="Gene3D" id="2.40.160.120">
    <property type="match status" value="1"/>
</dbReference>
<reference evidence="1" key="1">
    <citation type="submission" date="2022-03" db="EMBL/GenBank/DDBJ databases">
        <authorList>
            <person name="Lindestad O."/>
        </authorList>
    </citation>
    <scope>NUCLEOTIDE SEQUENCE</scope>
</reference>
<dbReference type="AlphaFoldDB" id="A0A8S4QFV0"/>
<protein>
    <submittedName>
        <fullName evidence="1">Jg24684 protein</fullName>
    </submittedName>
</protein>
<dbReference type="EMBL" id="CAKXAJ010007045">
    <property type="protein sequence ID" value="CAH2210255.1"/>
    <property type="molecule type" value="Genomic_DNA"/>
</dbReference>
<gene>
    <name evidence="1" type="primary">jg24684</name>
    <name evidence="1" type="ORF">PAEG_LOCUS2166</name>
</gene>
<name>A0A8S4QFV0_9NEOP</name>
<dbReference type="Proteomes" id="UP000838756">
    <property type="component" value="Unassembled WGS sequence"/>
</dbReference>
<dbReference type="InterPro" id="IPR037239">
    <property type="entry name" value="OSBP_sf"/>
</dbReference>
<organism evidence="1 2">
    <name type="scientific">Pararge aegeria aegeria</name>
    <dbReference type="NCBI Taxonomy" id="348720"/>
    <lineage>
        <taxon>Eukaryota</taxon>
        <taxon>Metazoa</taxon>
        <taxon>Ecdysozoa</taxon>
        <taxon>Arthropoda</taxon>
        <taxon>Hexapoda</taxon>
        <taxon>Insecta</taxon>
        <taxon>Pterygota</taxon>
        <taxon>Neoptera</taxon>
        <taxon>Endopterygota</taxon>
        <taxon>Lepidoptera</taxon>
        <taxon>Glossata</taxon>
        <taxon>Ditrysia</taxon>
        <taxon>Papilionoidea</taxon>
        <taxon>Nymphalidae</taxon>
        <taxon>Satyrinae</taxon>
        <taxon>Satyrini</taxon>
        <taxon>Parargina</taxon>
        <taxon>Pararge</taxon>
    </lineage>
</organism>
<sequence>MHIACQGTDIGCKLNFVKASSWSSSRHEVRGAVTEGGSGTRLRLAGRWSEALYAGDPPAARCLWRP</sequence>
<evidence type="ECO:0000313" key="2">
    <source>
        <dbReference type="Proteomes" id="UP000838756"/>
    </source>
</evidence>
<feature type="non-terminal residue" evidence="1">
    <location>
        <position position="1"/>
    </location>
</feature>
<proteinExistence type="predicted"/>
<dbReference type="SUPFAM" id="SSF144000">
    <property type="entry name" value="Oxysterol-binding protein-like"/>
    <property type="match status" value="1"/>
</dbReference>
<evidence type="ECO:0000313" key="1">
    <source>
        <dbReference type="EMBL" id="CAH2210255.1"/>
    </source>
</evidence>
<dbReference type="OrthoDB" id="1854502at2759"/>
<accession>A0A8S4QFV0</accession>
<keyword evidence="2" id="KW-1185">Reference proteome</keyword>
<comment type="caution">
    <text evidence="1">The sequence shown here is derived from an EMBL/GenBank/DDBJ whole genome shotgun (WGS) entry which is preliminary data.</text>
</comment>